<evidence type="ECO:0000313" key="3">
    <source>
        <dbReference type="EMBL" id="EAS02937.2"/>
    </source>
</evidence>
<dbReference type="SUPFAM" id="SSF52047">
    <property type="entry name" value="RNI-like"/>
    <property type="match status" value="1"/>
</dbReference>
<dbReference type="InterPro" id="IPR045203">
    <property type="entry name" value="RanGAP1/2"/>
</dbReference>
<organism evidence="3 4">
    <name type="scientific">Tetrahymena thermophila (strain SB210)</name>
    <dbReference type="NCBI Taxonomy" id="312017"/>
    <lineage>
        <taxon>Eukaryota</taxon>
        <taxon>Sar</taxon>
        <taxon>Alveolata</taxon>
        <taxon>Ciliophora</taxon>
        <taxon>Intramacronucleata</taxon>
        <taxon>Oligohymenophorea</taxon>
        <taxon>Hymenostomatida</taxon>
        <taxon>Tetrahymenina</taxon>
        <taxon>Tetrahymenidae</taxon>
        <taxon>Tetrahymena</taxon>
    </lineage>
</organism>
<evidence type="ECO:0000256" key="1">
    <source>
        <dbReference type="SAM" id="MobiDB-lite"/>
    </source>
</evidence>
<dbReference type="InParanoid" id="I7M3D4"/>
<dbReference type="OrthoDB" id="120976at2759"/>
<dbReference type="InterPro" id="IPR032675">
    <property type="entry name" value="LRR_dom_sf"/>
</dbReference>
<feature type="transmembrane region" description="Helical" evidence="2">
    <location>
        <begin position="349"/>
        <end position="378"/>
    </location>
</feature>
<evidence type="ECO:0000256" key="2">
    <source>
        <dbReference type="SAM" id="Phobius"/>
    </source>
</evidence>
<feature type="transmembrane region" description="Helical" evidence="2">
    <location>
        <begin position="94"/>
        <end position="116"/>
    </location>
</feature>
<keyword evidence="2" id="KW-0472">Membrane</keyword>
<dbReference type="Pfam" id="PF13516">
    <property type="entry name" value="LRR_6"/>
    <property type="match status" value="2"/>
</dbReference>
<dbReference type="RefSeq" id="XP_001023182.2">
    <property type="nucleotide sequence ID" value="XM_001023182.2"/>
</dbReference>
<proteinExistence type="predicted"/>
<feature type="region of interest" description="Disordered" evidence="1">
    <location>
        <begin position="158"/>
        <end position="183"/>
    </location>
</feature>
<dbReference type="KEGG" id="tet:TTHERM_00492900"/>
<keyword evidence="2 3" id="KW-0812">Transmembrane</keyword>
<evidence type="ECO:0000313" key="4">
    <source>
        <dbReference type="Proteomes" id="UP000009168"/>
    </source>
</evidence>
<name>I7M3D4_TETTS</name>
<accession>I7M3D4</accession>
<feature type="transmembrane region" description="Helical" evidence="2">
    <location>
        <begin position="48"/>
        <end position="73"/>
    </location>
</feature>
<dbReference type="PANTHER" id="PTHR46761:SF2">
    <property type="entry name" value="RAN GTPASE-ACTIVATING PROTEIN 1"/>
    <property type="match status" value="1"/>
</dbReference>
<dbReference type="GeneID" id="7827990"/>
<dbReference type="InterPro" id="IPR001611">
    <property type="entry name" value="Leu-rich_rpt"/>
</dbReference>
<dbReference type="Gene3D" id="3.80.10.10">
    <property type="entry name" value="Ribonuclease Inhibitor"/>
    <property type="match status" value="3"/>
</dbReference>
<gene>
    <name evidence="3" type="ORF">TTHERM_00492900</name>
</gene>
<dbReference type="PANTHER" id="PTHR46761">
    <property type="entry name" value="RAN GTPASE-ACTIVATING PROTEIN 1"/>
    <property type="match status" value="1"/>
</dbReference>
<keyword evidence="2" id="KW-1133">Transmembrane helix</keyword>
<reference evidence="4" key="1">
    <citation type="journal article" date="2006" name="PLoS Biol.">
        <title>Macronuclear genome sequence of the ciliate Tetrahymena thermophila, a model eukaryote.</title>
        <authorList>
            <person name="Eisen J.A."/>
            <person name="Coyne R.S."/>
            <person name="Wu M."/>
            <person name="Wu D."/>
            <person name="Thiagarajan M."/>
            <person name="Wortman J.R."/>
            <person name="Badger J.H."/>
            <person name="Ren Q."/>
            <person name="Amedeo P."/>
            <person name="Jones K.M."/>
            <person name="Tallon L.J."/>
            <person name="Delcher A.L."/>
            <person name="Salzberg S.L."/>
            <person name="Silva J.C."/>
            <person name="Haas B.J."/>
            <person name="Majoros W.H."/>
            <person name="Farzad M."/>
            <person name="Carlton J.M."/>
            <person name="Smith R.K. Jr."/>
            <person name="Garg J."/>
            <person name="Pearlman R.E."/>
            <person name="Karrer K.M."/>
            <person name="Sun L."/>
            <person name="Manning G."/>
            <person name="Elde N.C."/>
            <person name="Turkewitz A.P."/>
            <person name="Asai D.J."/>
            <person name="Wilkes D.E."/>
            <person name="Wang Y."/>
            <person name="Cai H."/>
            <person name="Collins K."/>
            <person name="Stewart B.A."/>
            <person name="Lee S.R."/>
            <person name="Wilamowska K."/>
            <person name="Weinberg Z."/>
            <person name="Ruzzo W.L."/>
            <person name="Wloga D."/>
            <person name="Gaertig J."/>
            <person name="Frankel J."/>
            <person name="Tsao C.-C."/>
            <person name="Gorovsky M.A."/>
            <person name="Keeling P.J."/>
            <person name="Waller R.F."/>
            <person name="Patron N.J."/>
            <person name="Cherry J.M."/>
            <person name="Stover N.A."/>
            <person name="Krieger C.J."/>
            <person name="del Toro C."/>
            <person name="Ryder H.F."/>
            <person name="Williamson S.C."/>
            <person name="Barbeau R.A."/>
            <person name="Hamilton E.P."/>
            <person name="Orias E."/>
        </authorList>
    </citation>
    <scope>NUCLEOTIDE SEQUENCE [LARGE SCALE GENOMIC DNA]</scope>
    <source>
        <strain evidence="4">SB210</strain>
    </source>
</reference>
<dbReference type="EMBL" id="GG662512">
    <property type="protein sequence ID" value="EAS02937.2"/>
    <property type="molecule type" value="Genomic_DNA"/>
</dbReference>
<dbReference type="Proteomes" id="UP000009168">
    <property type="component" value="Unassembled WGS sequence"/>
</dbReference>
<keyword evidence="4" id="KW-1185">Reference proteome</keyword>
<protein>
    <submittedName>
        <fullName evidence="3">Transmembrane protein, putative</fullName>
    </submittedName>
</protein>
<sequence length="1306" mass="152401">MNFYSNDIRKVYTHKRIFIRLGLSFTQTTLDYIYAILSSFQIEAIRGILIMFMIFYPFLNFIAWVGILGFLDLKYHNLEYQSYKDFFGRNKKRNIQMAFVFALCQIFNLLPFYIYMQIYKNHHAIFTEQLVNLLELDKQQKRYMMNDEEKSFATFRTNELQNKQDTNNQNGIKSSTQHKQDKINQSAIIKRDVQSKQTINFNSMANKAIKLNKMIQGRQSILNAHSQVNNAQDTPLPSEMTKENLRQFFSVNSQVQGNNTNQDEVNSFNQLFRGKRPGSVQPPQYNINFRKNLKTQIAIEANCKFSIIAIVEESNFQMLFEVGEIMEMAFKSFPIFAIQLCNNILQNNWVLYWFTILYFIILLVRLFVVGFIFIKFLLLNDRMIKFLENVRYFNEEMGEDEIQVNKNYPMPSFIEINQLSTLKRMIDISQSAAQQVKEMSIYINGEVKQTELLYKGMNSTITKFFQLQKVLVNLENNKLGSKKASEIISFLIQSLSKCKEITLFFDGNDLNEEDLNTIKTKFDNNLTYQKFYFQSEQMVILYDNTNSEVNFLAELQMFYRRFYYEFDDILNMDKSLRIQSKTILPAPPLESKDSPLPQQAAPYLDSKIPLSDNKIKQLYIIVPNHIVNAEEQKMLVKIFSDIHIGYLEVLLNFEDHGVYLKLQEEMPNYKFQMGFIITKRFSFFKNGKYLKYQDQKQSQFELQLLLEGNKNYSQPLSIQGSKGLSKMLSNHTRHADYDITIPDSIITNHGLLLIAESISNQCQTLKLDFSNNMLGDLGCLALANKLSKLTKLNSFSLTLKQNKFLTGRSLEAICESLSKLTKLKTLYFDLQNMEMSNKTANKLFNTLQAFTNIEYLTLILKENVLDPVQQLVVDMNKAFGTSEKQLVNEKGSYNLAKCLDNLVNLKFLHLDLCNNNIDQSGASFINKSLGNLVNLNQLYLNLSENYLKKAGIQQLSMSIKKLQNLQQLDIYLNQVKKQNTNIRRNRKYAIGEQRMQLESLMREEEKPLKVIFRKIGQMNKKQTELKKYVDQLEIAEELTLKKFVSLKINKEGQVEDYEKITKQQIFKYLSEIMEQNIRAPQTTNRKLASFEDLFAKIQNLDKNKMTHLKLNLKSNGIINLDMKMLQAMIESLECLKFISLNLSMNVITDQGIKFLFENISSNSSLKDVELDLSSNIIKYEGAEYIGKMIIELGNKHKKKNENQLKLDKEKDKDQLNQSDNIDSVEEDQNIIPKLERFYLNIRNNSIEYMGGLGLVEMAYALIEEDIDIVLLMGNNDIINLENQEQKNRYGYFQQLKLKLGANFEYE</sequence>
<dbReference type="GO" id="GO:0005096">
    <property type="term" value="F:GTPase activator activity"/>
    <property type="evidence" value="ECO:0007669"/>
    <property type="project" value="InterPro"/>
</dbReference>